<dbReference type="FunFam" id="1.50.40.10:FF:000109">
    <property type="entry name" value="Ornithine carrier protein AmcA/Ort1"/>
    <property type="match status" value="1"/>
</dbReference>
<protein>
    <recommendedName>
        <fullName evidence="13">Mitochondrial carrier</fullName>
    </recommendedName>
</protein>
<accession>A0A9P6SV53</accession>
<dbReference type="OrthoDB" id="2139348at2759"/>
<keyword evidence="4 9" id="KW-0812">Transmembrane</keyword>
<keyword evidence="12" id="KW-1185">Reference proteome</keyword>
<dbReference type="GO" id="GO:0000064">
    <property type="term" value="F:L-ornithine transmembrane transporter activity"/>
    <property type="evidence" value="ECO:0007669"/>
    <property type="project" value="TreeGrafter"/>
</dbReference>
<keyword evidence="3 10" id="KW-0813">Transport</keyword>
<feature type="repeat" description="Solcar" evidence="9">
    <location>
        <begin position="257"/>
        <end position="350"/>
    </location>
</feature>
<keyword evidence="7" id="KW-0496">Mitochondrion</keyword>
<dbReference type="Gene3D" id="1.50.40.10">
    <property type="entry name" value="Mitochondrial carrier domain"/>
    <property type="match status" value="2"/>
</dbReference>
<evidence type="ECO:0008006" key="13">
    <source>
        <dbReference type="Google" id="ProtNLM"/>
    </source>
</evidence>
<dbReference type="Pfam" id="PF00153">
    <property type="entry name" value="Mito_carr"/>
    <property type="match status" value="3"/>
</dbReference>
<evidence type="ECO:0000313" key="12">
    <source>
        <dbReference type="Proteomes" id="UP000749646"/>
    </source>
</evidence>
<dbReference type="SUPFAM" id="SSF103506">
    <property type="entry name" value="Mitochondrial carrier"/>
    <property type="match status" value="1"/>
</dbReference>
<dbReference type="GO" id="GO:1990575">
    <property type="term" value="P:mitochondrial L-ornithine transmembrane transport"/>
    <property type="evidence" value="ECO:0007669"/>
    <property type="project" value="TreeGrafter"/>
</dbReference>
<evidence type="ECO:0000256" key="1">
    <source>
        <dbReference type="ARBA" id="ARBA00004225"/>
    </source>
</evidence>
<dbReference type="EMBL" id="JAAAHW010000109">
    <property type="protein sequence ID" value="KAG0006482.1"/>
    <property type="molecule type" value="Genomic_DNA"/>
</dbReference>
<evidence type="ECO:0000256" key="8">
    <source>
        <dbReference type="ARBA" id="ARBA00023136"/>
    </source>
</evidence>
<dbReference type="PROSITE" id="PS50920">
    <property type="entry name" value="SOLCAR"/>
    <property type="match status" value="3"/>
</dbReference>
<keyword evidence="8 9" id="KW-0472">Membrane</keyword>
<dbReference type="Proteomes" id="UP000749646">
    <property type="component" value="Unassembled WGS sequence"/>
</dbReference>
<proteinExistence type="inferred from homology"/>
<dbReference type="PANTHER" id="PTHR45624:SF31">
    <property type="entry name" value="MITOCHONDRIAL ORNITHINE TRANSPORTER 1"/>
    <property type="match status" value="1"/>
</dbReference>
<feature type="repeat" description="Solcar" evidence="9">
    <location>
        <begin position="140"/>
        <end position="240"/>
    </location>
</feature>
<sequence length="350" mass="38098">MAHSYSPFPESKLTDLAVSAQESKVIISEKNEQSLKDLVFGSMAGVAGKFVEFPFDTVKVRLQTQPLDHPIFKGPLDCFRQTIRNEGFLGLYNGLSSPLVGSMLENAILFVGYRRAQDMLREFVAVPDNNHTSGADPAPLSIPMLCLSGAISGVFASMVLTPIELVKCKLQVQQIGHLYTRDMKSAPMPKALHNGPLSVIKAIYTQHGVRGFYLGHLPTFLRETGGGAAWFGSYEAVCRFLISRKQLKAPEVTQADLTAPHLMAAGALAGMAYNFVLFPADCIKSHMQTQDVLRSHQRLSNGSIATQQGFLAIGREIFRSEGILGLYRGCGITVARSAPSSAIIFLTYNA</sequence>
<evidence type="ECO:0000256" key="7">
    <source>
        <dbReference type="ARBA" id="ARBA00023128"/>
    </source>
</evidence>
<evidence type="ECO:0000256" key="6">
    <source>
        <dbReference type="ARBA" id="ARBA00022989"/>
    </source>
</evidence>
<evidence type="ECO:0000256" key="9">
    <source>
        <dbReference type="PROSITE-ProRule" id="PRU00282"/>
    </source>
</evidence>
<evidence type="ECO:0000256" key="3">
    <source>
        <dbReference type="ARBA" id="ARBA00022448"/>
    </source>
</evidence>
<keyword evidence="5" id="KW-0677">Repeat</keyword>
<comment type="similarity">
    <text evidence="2 10">Belongs to the mitochondrial carrier (TC 2.A.29) family.</text>
</comment>
<evidence type="ECO:0000256" key="10">
    <source>
        <dbReference type="RuleBase" id="RU000488"/>
    </source>
</evidence>
<dbReference type="PANTHER" id="PTHR45624">
    <property type="entry name" value="MITOCHONDRIAL BASIC AMINO ACIDS TRANSPORTER-RELATED"/>
    <property type="match status" value="1"/>
</dbReference>
<evidence type="ECO:0000256" key="5">
    <source>
        <dbReference type="ARBA" id="ARBA00022737"/>
    </source>
</evidence>
<gene>
    <name evidence="11" type="ORF">BGZ65_007500</name>
</gene>
<evidence type="ECO:0000256" key="2">
    <source>
        <dbReference type="ARBA" id="ARBA00006375"/>
    </source>
</evidence>
<dbReference type="GO" id="GO:0031966">
    <property type="term" value="C:mitochondrial membrane"/>
    <property type="evidence" value="ECO:0007669"/>
    <property type="project" value="UniProtKB-SubCell"/>
</dbReference>
<evidence type="ECO:0000256" key="4">
    <source>
        <dbReference type="ARBA" id="ARBA00022692"/>
    </source>
</evidence>
<dbReference type="InterPro" id="IPR023395">
    <property type="entry name" value="MCP_dom_sf"/>
</dbReference>
<organism evidence="11 12">
    <name type="scientific">Modicella reniformis</name>
    <dbReference type="NCBI Taxonomy" id="1440133"/>
    <lineage>
        <taxon>Eukaryota</taxon>
        <taxon>Fungi</taxon>
        <taxon>Fungi incertae sedis</taxon>
        <taxon>Mucoromycota</taxon>
        <taxon>Mortierellomycotina</taxon>
        <taxon>Mortierellomycetes</taxon>
        <taxon>Mortierellales</taxon>
        <taxon>Mortierellaceae</taxon>
        <taxon>Modicella</taxon>
    </lineage>
</organism>
<reference evidence="11" key="1">
    <citation type="journal article" date="2020" name="Fungal Divers.">
        <title>Resolving the Mortierellaceae phylogeny through synthesis of multi-gene phylogenetics and phylogenomics.</title>
        <authorList>
            <person name="Vandepol N."/>
            <person name="Liber J."/>
            <person name="Desiro A."/>
            <person name="Na H."/>
            <person name="Kennedy M."/>
            <person name="Barry K."/>
            <person name="Grigoriev I.V."/>
            <person name="Miller A.N."/>
            <person name="O'Donnell K."/>
            <person name="Stajich J.E."/>
            <person name="Bonito G."/>
        </authorList>
    </citation>
    <scope>NUCLEOTIDE SEQUENCE</scope>
    <source>
        <strain evidence="11">MES-2147</strain>
    </source>
</reference>
<dbReference type="InterPro" id="IPR018108">
    <property type="entry name" value="MCP_transmembrane"/>
</dbReference>
<comment type="subcellular location">
    <subcellularLocation>
        <location evidence="1">Mitochondrion membrane</location>
        <topology evidence="1">Multi-pass membrane protein</topology>
    </subcellularLocation>
</comment>
<feature type="repeat" description="Solcar" evidence="9">
    <location>
        <begin position="32"/>
        <end position="119"/>
    </location>
</feature>
<dbReference type="AlphaFoldDB" id="A0A9P6SV53"/>
<keyword evidence="6" id="KW-1133">Transmembrane helix</keyword>
<comment type="caution">
    <text evidence="11">The sequence shown here is derived from an EMBL/GenBank/DDBJ whole genome shotgun (WGS) entry which is preliminary data.</text>
</comment>
<evidence type="ECO:0000313" key="11">
    <source>
        <dbReference type="EMBL" id="KAG0006482.1"/>
    </source>
</evidence>
<name>A0A9P6SV53_9FUNG</name>
<dbReference type="InterPro" id="IPR050567">
    <property type="entry name" value="Mitochondrial_Carrier"/>
</dbReference>